<evidence type="ECO:0000256" key="12">
    <source>
        <dbReference type="ARBA" id="ARBA00023170"/>
    </source>
</evidence>
<keyword evidence="3" id="KW-1003">Cell membrane</keyword>
<dbReference type="InterPro" id="IPR013783">
    <property type="entry name" value="Ig-like_fold"/>
</dbReference>
<dbReference type="InterPro" id="IPR050650">
    <property type="entry name" value="Type-II_Cytokine-TF_Rcpt"/>
</dbReference>
<feature type="region of interest" description="Disordered" evidence="16">
    <location>
        <begin position="358"/>
        <end position="378"/>
    </location>
</feature>
<evidence type="ECO:0000256" key="5">
    <source>
        <dbReference type="ARBA" id="ARBA00022692"/>
    </source>
</evidence>
<comment type="subcellular location">
    <subcellularLocation>
        <location evidence="1">Cell membrane</location>
        <topology evidence="1">Single-pass type I membrane protein</topology>
    </subcellularLocation>
</comment>
<evidence type="ECO:0000256" key="16">
    <source>
        <dbReference type="SAM" id="MobiDB-lite"/>
    </source>
</evidence>
<keyword evidence="21" id="KW-1185">Reference proteome</keyword>
<evidence type="ECO:0000256" key="15">
    <source>
        <dbReference type="ARBA" id="ARBA00071143"/>
    </source>
</evidence>
<comment type="function">
    <text evidence="14">Component of the receptor for IL20, IL22 and IL24. Component of IL22 receptor formed by IL22RA1 and IL10RB enabling IL22 signaling via JAK/STAT pathways. IL22 also induces activation of MAPK1/MAPK3 and Akt kinases pathways. Component of one of the receptor for IL20 and IL24 formed by IL22RA1 and IL20RB also signaling through STATs activation. Mediates IL24 antiangiogenic activity as well as IL24 inhibitory effect on endothelial cell tube formation and differentiation.</text>
</comment>
<evidence type="ECO:0000256" key="13">
    <source>
        <dbReference type="ARBA" id="ARBA00023180"/>
    </source>
</evidence>
<evidence type="ECO:0000256" key="6">
    <source>
        <dbReference type="ARBA" id="ARBA00022729"/>
    </source>
</evidence>
<evidence type="ECO:0000259" key="19">
    <source>
        <dbReference type="Pfam" id="PF01108"/>
    </source>
</evidence>
<evidence type="ECO:0000256" key="17">
    <source>
        <dbReference type="SAM" id="Phobius"/>
    </source>
</evidence>
<dbReference type="GO" id="GO:0005886">
    <property type="term" value="C:plasma membrane"/>
    <property type="evidence" value="ECO:0007669"/>
    <property type="project" value="UniProtKB-SubCell"/>
</dbReference>
<keyword evidence="5 17" id="KW-0812">Transmembrane</keyword>
<keyword evidence="11" id="KW-1015">Disulfide bond</keyword>
<dbReference type="FunFam" id="2.60.40.10:FF:001465">
    <property type="entry name" value="Interleukin-22 receptor subunit alpha-1"/>
    <property type="match status" value="1"/>
</dbReference>
<organism evidence="20 21">
    <name type="scientific">Daubentonia madagascariensis</name>
    <name type="common">Aye-aye</name>
    <name type="synonym">Sciurus madagascariensis</name>
    <dbReference type="NCBI Taxonomy" id="31869"/>
    <lineage>
        <taxon>Eukaryota</taxon>
        <taxon>Metazoa</taxon>
        <taxon>Chordata</taxon>
        <taxon>Craniata</taxon>
        <taxon>Vertebrata</taxon>
        <taxon>Euteleostomi</taxon>
        <taxon>Mammalia</taxon>
        <taxon>Eutheria</taxon>
        <taxon>Euarchontoglires</taxon>
        <taxon>Primates</taxon>
        <taxon>Strepsirrhini</taxon>
        <taxon>Chiromyiformes</taxon>
        <taxon>Daubentoniidae</taxon>
        <taxon>Daubentonia</taxon>
    </lineage>
</organism>
<keyword evidence="10 17" id="KW-0472">Membrane</keyword>
<keyword evidence="9 17" id="KW-1133">Transmembrane helix</keyword>
<dbReference type="Gene3D" id="2.60.40.10">
    <property type="entry name" value="Immunoglobulins"/>
    <property type="match status" value="2"/>
</dbReference>
<evidence type="ECO:0000256" key="11">
    <source>
        <dbReference type="ARBA" id="ARBA00023157"/>
    </source>
</evidence>
<dbReference type="InterPro" id="IPR036116">
    <property type="entry name" value="FN3_sf"/>
</dbReference>
<feature type="region of interest" description="Disordered" evidence="16">
    <location>
        <begin position="538"/>
        <end position="558"/>
    </location>
</feature>
<evidence type="ECO:0000256" key="7">
    <source>
        <dbReference type="ARBA" id="ARBA00022737"/>
    </source>
</evidence>
<evidence type="ECO:0000256" key="1">
    <source>
        <dbReference type="ARBA" id="ARBA00004251"/>
    </source>
</evidence>
<evidence type="ECO:0000256" key="18">
    <source>
        <dbReference type="SAM" id="SignalP"/>
    </source>
</evidence>
<accession>A0ABD2E267</accession>
<dbReference type="InterPro" id="IPR003961">
    <property type="entry name" value="FN3_dom"/>
</dbReference>
<dbReference type="CDD" id="cd00063">
    <property type="entry name" value="FN3"/>
    <property type="match status" value="1"/>
</dbReference>
<sequence>MRTLLTILAVGSLAAHLAEDTSDLLQHVKFQSSNFENILTWDSGPEGTPDTVYSIEYKTYGEREWLAKESCQHITRKSCNLTVETGNLTELYYARVTAVSSGGRSATKMTDRFSSLQHTTIKPPDVTCIPKVRSIQMIVHPTPTPVRAGDGHHLTLEDIFHDLFYRLELHINHTYQMHLGGKQREYEFFGLAPDTEFLGTITIFVPTWSKESAPCVCRVKTLPDRTWTYSFSGAFLFSMGFLVAVLCYLSYRYVTKPPVPPNSLNVQRVLTFQPLRFIQEHVLIPIFDVSGPTSLAQPVQYSQVKVCGPREPPGAPRRHSLSEITYLGQPDISILQPHHVPPPQTLSPLSYAPKVAPEVGPSSYAPQTTHEAKPPFCAPQTVSKVQPPSYTPQATTEGWLPSYGVCVEGSSKDSPAVTLSSLKHLRPKGQLQKEAPAGSSIPGGLSLQEVTSLAAEKSQEAKSFLQPLEICMDRAPDPSVLHSGEPGTPQYLKRQLPLLSSVQIEGHPVSLPLHTPSLPCFPSDQGPSPWGLLESLVCPKDEDKSPTPGVSDPKQPTELDSLFSGLALTVQWEP</sequence>
<evidence type="ECO:0000256" key="3">
    <source>
        <dbReference type="ARBA" id="ARBA00022475"/>
    </source>
</evidence>
<keyword evidence="4" id="KW-0597">Phosphoprotein</keyword>
<feature type="signal peptide" evidence="18">
    <location>
        <begin position="1"/>
        <end position="20"/>
    </location>
</feature>
<keyword evidence="13" id="KW-0325">Glycoprotein</keyword>
<feature type="transmembrane region" description="Helical" evidence="17">
    <location>
        <begin position="227"/>
        <end position="249"/>
    </location>
</feature>
<evidence type="ECO:0000256" key="14">
    <source>
        <dbReference type="ARBA" id="ARBA00055421"/>
    </source>
</evidence>
<gene>
    <name evidence="20" type="ORF">WCI35_021337</name>
</gene>
<dbReference type="PANTHER" id="PTHR20859:SF53">
    <property type="entry name" value="INTERLEUKIN-22 RECEPTOR SUBUNIT ALPHA-1"/>
    <property type="match status" value="1"/>
</dbReference>
<feature type="domain" description="Fibronectin type-III" evidence="19">
    <location>
        <begin position="5"/>
        <end position="106"/>
    </location>
</feature>
<keyword evidence="6 18" id="KW-0732">Signal</keyword>
<protein>
    <recommendedName>
        <fullName evidence="15">Interleukin-22 receptor subunit alpha-1</fullName>
    </recommendedName>
</protein>
<dbReference type="AlphaFoldDB" id="A0ABD2E267"/>
<feature type="chain" id="PRO_5044745997" description="Interleukin-22 receptor subunit alpha-1" evidence="18">
    <location>
        <begin position="21"/>
        <end position="574"/>
    </location>
</feature>
<dbReference type="FunFam" id="2.60.40.10:FF:000348">
    <property type="entry name" value="Interleukin 20 receptor subunit alpha"/>
    <property type="match status" value="1"/>
</dbReference>
<keyword evidence="8" id="KW-0832">Ubl conjugation</keyword>
<proteinExistence type="inferred from homology"/>
<dbReference type="GO" id="GO:0004896">
    <property type="term" value="F:cytokine receptor activity"/>
    <property type="evidence" value="ECO:0007669"/>
    <property type="project" value="UniProtKB-ARBA"/>
</dbReference>
<dbReference type="SUPFAM" id="SSF49265">
    <property type="entry name" value="Fibronectin type III"/>
    <property type="match status" value="2"/>
</dbReference>
<evidence type="ECO:0000256" key="4">
    <source>
        <dbReference type="ARBA" id="ARBA00022553"/>
    </source>
</evidence>
<evidence type="ECO:0000256" key="9">
    <source>
        <dbReference type="ARBA" id="ARBA00022989"/>
    </source>
</evidence>
<keyword evidence="12 20" id="KW-0675">Receptor</keyword>
<reference evidence="20 21" key="1">
    <citation type="journal article" date="2024" name="G3 (Bethesda)">
        <title>A hybrid genome assembly of the endangered aye-aye (Daubentonia madagascariensis).</title>
        <authorList>
            <person name="Versoza C.J."/>
            <person name="Pfeifer S.P."/>
        </authorList>
    </citation>
    <scope>NUCLEOTIDE SEQUENCE [LARGE SCALE GENOMIC DNA]</scope>
    <source>
        <strain evidence="20">6821</strain>
    </source>
</reference>
<dbReference type="PANTHER" id="PTHR20859">
    <property type="entry name" value="INTERFERON/INTERLEUKIN RECEPTOR"/>
    <property type="match status" value="1"/>
</dbReference>
<keyword evidence="7" id="KW-0677">Repeat</keyword>
<comment type="similarity">
    <text evidence="2">Belongs to the type II cytokine receptor family.</text>
</comment>
<evidence type="ECO:0000313" key="20">
    <source>
        <dbReference type="EMBL" id="KAL2773186.1"/>
    </source>
</evidence>
<dbReference type="EMBL" id="JBFSEQ010000007">
    <property type="protein sequence ID" value="KAL2773186.1"/>
    <property type="molecule type" value="Genomic_DNA"/>
</dbReference>
<evidence type="ECO:0000256" key="2">
    <source>
        <dbReference type="ARBA" id="ARBA00005399"/>
    </source>
</evidence>
<evidence type="ECO:0000256" key="8">
    <source>
        <dbReference type="ARBA" id="ARBA00022843"/>
    </source>
</evidence>
<name>A0ABD2E267_DAUMA</name>
<evidence type="ECO:0000256" key="10">
    <source>
        <dbReference type="ARBA" id="ARBA00023136"/>
    </source>
</evidence>
<dbReference type="Pfam" id="PF01108">
    <property type="entry name" value="Tissue_fac"/>
    <property type="match status" value="1"/>
</dbReference>
<dbReference type="Proteomes" id="UP001610411">
    <property type="component" value="Unassembled WGS sequence"/>
</dbReference>
<comment type="caution">
    <text evidence="20">The sequence shown here is derived from an EMBL/GenBank/DDBJ whole genome shotgun (WGS) entry which is preliminary data.</text>
</comment>
<evidence type="ECO:0000313" key="21">
    <source>
        <dbReference type="Proteomes" id="UP001610411"/>
    </source>
</evidence>